<gene>
    <name evidence="2" type="ORF">PR048_002249</name>
</gene>
<organism evidence="2 3">
    <name type="scientific">Dryococelus australis</name>
    <dbReference type="NCBI Taxonomy" id="614101"/>
    <lineage>
        <taxon>Eukaryota</taxon>
        <taxon>Metazoa</taxon>
        <taxon>Ecdysozoa</taxon>
        <taxon>Arthropoda</taxon>
        <taxon>Hexapoda</taxon>
        <taxon>Insecta</taxon>
        <taxon>Pterygota</taxon>
        <taxon>Neoptera</taxon>
        <taxon>Polyneoptera</taxon>
        <taxon>Phasmatodea</taxon>
        <taxon>Verophasmatodea</taxon>
        <taxon>Anareolatae</taxon>
        <taxon>Phasmatidae</taxon>
        <taxon>Eurycanthinae</taxon>
        <taxon>Dryococelus</taxon>
    </lineage>
</organism>
<dbReference type="Proteomes" id="UP001159363">
    <property type="component" value="Chromosome 1"/>
</dbReference>
<feature type="region of interest" description="Disordered" evidence="1">
    <location>
        <begin position="1"/>
        <end position="46"/>
    </location>
</feature>
<comment type="caution">
    <text evidence="2">The sequence shown here is derived from an EMBL/GenBank/DDBJ whole genome shotgun (WGS) entry which is preliminary data.</text>
</comment>
<reference evidence="2 3" key="1">
    <citation type="submission" date="2023-02" db="EMBL/GenBank/DDBJ databases">
        <title>LHISI_Scaffold_Assembly.</title>
        <authorList>
            <person name="Stuart O.P."/>
            <person name="Cleave R."/>
            <person name="Magrath M.J.L."/>
            <person name="Mikheyev A.S."/>
        </authorList>
    </citation>
    <scope>NUCLEOTIDE SEQUENCE [LARGE SCALE GENOMIC DNA]</scope>
    <source>
        <strain evidence="2">Daus_M_001</strain>
        <tissue evidence="2">Leg muscle</tissue>
    </source>
</reference>
<evidence type="ECO:0000313" key="2">
    <source>
        <dbReference type="EMBL" id="KAJ8896903.1"/>
    </source>
</evidence>
<evidence type="ECO:0000313" key="3">
    <source>
        <dbReference type="Proteomes" id="UP001159363"/>
    </source>
</evidence>
<accession>A0ABQ9IM57</accession>
<keyword evidence="3" id="KW-1185">Reference proteome</keyword>
<name>A0ABQ9IM57_9NEOP</name>
<evidence type="ECO:0000256" key="1">
    <source>
        <dbReference type="SAM" id="MobiDB-lite"/>
    </source>
</evidence>
<sequence>MIVLMKFDDSSTSDISSDSEPDGVIEDCRPEESSSDECFLESGSSPGDTCVVVSNSSPTGLDSNNDSGDFISVIEVPDRLFGKNKFKWCDKNPNNIRCPARNNVLHLPWDKGAARNINCGIEAWNLFFTENVLTDIAKHTNAKIVVQCAKYTSVRYQNNVDDADEAPLRP</sequence>
<protein>
    <submittedName>
        <fullName evidence="2">Uncharacterized protein</fullName>
    </submittedName>
</protein>
<dbReference type="EMBL" id="JARBHB010000001">
    <property type="protein sequence ID" value="KAJ8896903.1"/>
    <property type="molecule type" value="Genomic_DNA"/>
</dbReference>
<proteinExistence type="predicted"/>